<accession>A0AAP0LH53</accession>
<gene>
    <name evidence="1" type="ORF">Syun_002212</name>
</gene>
<evidence type="ECO:0000313" key="2">
    <source>
        <dbReference type="Proteomes" id="UP001420932"/>
    </source>
</evidence>
<dbReference type="Proteomes" id="UP001420932">
    <property type="component" value="Unassembled WGS sequence"/>
</dbReference>
<comment type="caution">
    <text evidence="1">The sequence shown here is derived from an EMBL/GenBank/DDBJ whole genome shotgun (WGS) entry which is preliminary data.</text>
</comment>
<proteinExistence type="predicted"/>
<dbReference type="EMBL" id="JBBNAF010000001">
    <property type="protein sequence ID" value="KAK9170072.1"/>
    <property type="molecule type" value="Genomic_DNA"/>
</dbReference>
<dbReference type="AlphaFoldDB" id="A0AAP0LH53"/>
<organism evidence="1 2">
    <name type="scientific">Stephania yunnanensis</name>
    <dbReference type="NCBI Taxonomy" id="152371"/>
    <lineage>
        <taxon>Eukaryota</taxon>
        <taxon>Viridiplantae</taxon>
        <taxon>Streptophyta</taxon>
        <taxon>Embryophyta</taxon>
        <taxon>Tracheophyta</taxon>
        <taxon>Spermatophyta</taxon>
        <taxon>Magnoliopsida</taxon>
        <taxon>Ranunculales</taxon>
        <taxon>Menispermaceae</taxon>
        <taxon>Menispermoideae</taxon>
        <taxon>Cissampelideae</taxon>
        <taxon>Stephania</taxon>
    </lineage>
</organism>
<reference evidence="1 2" key="1">
    <citation type="submission" date="2024-01" db="EMBL/GenBank/DDBJ databases">
        <title>Genome assemblies of Stephania.</title>
        <authorList>
            <person name="Yang L."/>
        </authorList>
    </citation>
    <scope>NUCLEOTIDE SEQUENCE [LARGE SCALE GENOMIC DNA]</scope>
    <source>
        <strain evidence="1">YNDBR</strain>
        <tissue evidence="1">Leaf</tissue>
    </source>
</reference>
<name>A0AAP0LH53_9MAGN</name>
<sequence length="88" mass="9781">MDQIQSDNPSNWLKKNAPLAFVWKLIGTKYFKVGGDFIPGASVFGYGKGTVKADNQKHVLQPTKCVGMPSKMEKSALTLIYYMPLITQ</sequence>
<keyword evidence="2" id="KW-1185">Reference proteome</keyword>
<evidence type="ECO:0000313" key="1">
    <source>
        <dbReference type="EMBL" id="KAK9170072.1"/>
    </source>
</evidence>
<protein>
    <submittedName>
        <fullName evidence="1">Uncharacterized protein</fullName>
    </submittedName>
</protein>